<reference evidence="1" key="1">
    <citation type="journal article" date="2023" name="Antibiotics">
        <title>Genomic Characterization of Antibiotic-Resistant Campylobacterales Isolated from Chilean Poultry Meat.</title>
        <authorList>
            <person name="Concha-Toloza M."/>
            <person name="Lopez-Cantillo M."/>
            <person name="Molina-Mora J.A."/>
            <person name="Collado L."/>
        </authorList>
    </citation>
    <scope>NUCLEOTIDE SEQUENCE</scope>
    <source>
        <strain evidence="1">FR1p273A</strain>
    </source>
</reference>
<evidence type="ECO:0000313" key="1">
    <source>
        <dbReference type="EMBL" id="MDK2063291.1"/>
    </source>
</evidence>
<gene>
    <name evidence="1" type="ORF">PT520_12280</name>
</gene>
<evidence type="ECO:0000313" key="2">
    <source>
        <dbReference type="Proteomes" id="UP001237843"/>
    </source>
</evidence>
<proteinExistence type="predicted"/>
<dbReference type="Proteomes" id="UP001237843">
    <property type="component" value="Unassembled WGS sequence"/>
</dbReference>
<comment type="caution">
    <text evidence="1">The sequence shown here is derived from an EMBL/GenBank/DDBJ whole genome shotgun (WGS) entry which is preliminary data.</text>
</comment>
<dbReference type="RefSeq" id="WP_175531061.1">
    <property type="nucleotide sequence ID" value="NZ_JABWGL010000012.1"/>
</dbReference>
<reference evidence="1" key="2">
    <citation type="submission" date="2023-02" db="EMBL/GenBank/DDBJ databases">
        <authorList>
            <person name="Concha-Toloza M."/>
            <person name="Lopez-Cantillo M."/>
            <person name="Molina-Mora J."/>
            <person name="Collado L."/>
        </authorList>
    </citation>
    <scope>NUCLEOTIDE SEQUENCE</scope>
    <source>
        <strain evidence="1">FR1p273A</strain>
    </source>
</reference>
<dbReference type="EMBL" id="JAQTJH010000034">
    <property type="protein sequence ID" value="MDK2063291.1"/>
    <property type="molecule type" value="Genomic_DNA"/>
</dbReference>
<dbReference type="AlphaFoldDB" id="A0AAW6VQJ4"/>
<protein>
    <submittedName>
        <fullName evidence="1">Uncharacterized protein</fullName>
    </submittedName>
</protein>
<sequence length="68" mass="8276">MNTYNEDEINECEFLIEEFERKNSNGQKSFIACEPIKFNLCQHPEIKARRKIFYCEPDKHSWCPYNKK</sequence>
<organism evidence="1 2">
    <name type="scientific">Aliarcobacter butzleri</name>
    <dbReference type="NCBI Taxonomy" id="28197"/>
    <lineage>
        <taxon>Bacteria</taxon>
        <taxon>Pseudomonadati</taxon>
        <taxon>Campylobacterota</taxon>
        <taxon>Epsilonproteobacteria</taxon>
        <taxon>Campylobacterales</taxon>
        <taxon>Arcobacteraceae</taxon>
        <taxon>Aliarcobacter</taxon>
    </lineage>
</organism>
<accession>A0AAW6VQJ4</accession>
<name>A0AAW6VQJ4_9BACT</name>